<evidence type="ECO:0000313" key="1">
    <source>
        <dbReference type="EMBL" id="KAG0425742.1"/>
    </source>
</evidence>
<keyword evidence="2" id="KW-1185">Reference proteome</keyword>
<dbReference type="EMBL" id="JABSTQ010009806">
    <property type="protein sequence ID" value="KAG0425742.1"/>
    <property type="molecule type" value="Genomic_DNA"/>
</dbReference>
<proteinExistence type="predicted"/>
<evidence type="ECO:0000313" key="2">
    <source>
        <dbReference type="Proteomes" id="UP000805193"/>
    </source>
</evidence>
<comment type="caution">
    <text evidence="1">The sequence shown here is derived from an EMBL/GenBank/DDBJ whole genome shotgun (WGS) entry which is preliminary data.</text>
</comment>
<protein>
    <submittedName>
        <fullName evidence="1">Uncharacterized protein</fullName>
    </submittedName>
</protein>
<dbReference type="Proteomes" id="UP000805193">
    <property type="component" value="Unassembled WGS sequence"/>
</dbReference>
<sequence length="426" mass="47755">MNQVSPKQHSAKKRKKLLSSRGDSAGGTAELDSQACPHRDASMVVPVTLTNDIKSAVDLSNQAADEDVKKQFANAIRLYRKSMESYLNAALIIRNTCAPFVERAQKLKEFSGEIDQEVICEGLPEMKRIHQLPLLGLVLPPWCIQAATVVSGRKVCYTNDITGIDSTKLVLSQIISEPKAKAASSVLLHGPTGSGKSLLVRAIASKWPEKSVFIVEMQTFILGAVEHDGTKMAQMLIRNFRKHNTGVLVIDNIDYLYETDHPDIKKAPVAAVKAVIVALFKGIHEKKNYKDLVIATGNKPWLLEDDIKNAFHAKLNFPMLSEEDRMAIIRGELAKIRCPTYHEEHMRDLVKKTERFSRYQLLRLVRFALTRNFNNIEGIQLKEDAERLAHLTKDDLDAVASVLLADIPEEYVTRYTEFVEKNPTAN</sequence>
<accession>A0AC60PX81</accession>
<name>A0AC60PX81_IXOPE</name>
<organism evidence="1 2">
    <name type="scientific">Ixodes persulcatus</name>
    <name type="common">Taiga tick</name>
    <dbReference type="NCBI Taxonomy" id="34615"/>
    <lineage>
        <taxon>Eukaryota</taxon>
        <taxon>Metazoa</taxon>
        <taxon>Ecdysozoa</taxon>
        <taxon>Arthropoda</taxon>
        <taxon>Chelicerata</taxon>
        <taxon>Arachnida</taxon>
        <taxon>Acari</taxon>
        <taxon>Parasitiformes</taxon>
        <taxon>Ixodida</taxon>
        <taxon>Ixodoidea</taxon>
        <taxon>Ixodidae</taxon>
        <taxon>Ixodinae</taxon>
        <taxon>Ixodes</taxon>
    </lineage>
</organism>
<reference evidence="1 2" key="1">
    <citation type="journal article" date="2020" name="Cell">
        <title>Large-Scale Comparative Analyses of Tick Genomes Elucidate Their Genetic Diversity and Vector Capacities.</title>
        <authorList>
            <consortium name="Tick Genome and Microbiome Consortium (TIGMIC)"/>
            <person name="Jia N."/>
            <person name="Wang J."/>
            <person name="Shi W."/>
            <person name="Du L."/>
            <person name="Sun Y."/>
            <person name="Zhan W."/>
            <person name="Jiang J.F."/>
            <person name="Wang Q."/>
            <person name="Zhang B."/>
            <person name="Ji P."/>
            <person name="Bell-Sakyi L."/>
            <person name="Cui X.M."/>
            <person name="Yuan T.T."/>
            <person name="Jiang B.G."/>
            <person name="Yang W.F."/>
            <person name="Lam T.T."/>
            <person name="Chang Q.C."/>
            <person name="Ding S.J."/>
            <person name="Wang X.J."/>
            <person name="Zhu J.G."/>
            <person name="Ruan X.D."/>
            <person name="Zhao L."/>
            <person name="Wei J.T."/>
            <person name="Ye R.Z."/>
            <person name="Que T.C."/>
            <person name="Du C.H."/>
            <person name="Zhou Y.H."/>
            <person name="Cheng J.X."/>
            <person name="Dai P.F."/>
            <person name="Guo W.B."/>
            <person name="Han X.H."/>
            <person name="Huang E.J."/>
            <person name="Li L.F."/>
            <person name="Wei W."/>
            <person name="Gao Y.C."/>
            <person name="Liu J.Z."/>
            <person name="Shao H.Z."/>
            <person name="Wang X."/>
            <person name="Wang C.C."/>
            <person name="Yang T.C."/>
            <person name="Huo Q.B."/>
            <person name="Li W."/>
            <person name="Chen H.Y."/>
            <person name="Chen S.E."/>
            <person name="Zhou L.G."/>
            <person name="Ni X.B."/>
            <person name="Tian J.H."/>
            <person name="Sheng Y."/>
            <person name="Liu T."/>
            <person name="Pan Y.S."/>
            <person name="Xia L.Y."/>
            <person name="Li J."/>
            <person name="Zhao F."/>
            <person name="Cao W.C."/>
        </authorList>
    </citation>
    <scope>NUCLEOTIDE SEQUENCE [LARGE SCALE GENOMIC DNA]</scope>
    <source>
        <strain evidence="1">Iper-2018</strain>
    </source>
</reference>
<gene>
    <name evidence="1" type="ORF">HPB47_027120</name>
</gene>